<name>A0A926D8M8_9FIRM</name>
<dbReference type="SUPFAM" id="SSF47598">
    <property type="entry name" value="Ribbon-helix-helix"/>
    <property type="match status" value="1"/>
</dbReference>
<gene>
    <name evidence="2" type="ORF">IAG03_05380</name>
</gene>
<evidence type="ECO:0000313" key="3">
    <source>
        <dbReference type="Proteomes" id="UP000651482"/>
    </source>
</evidence>
<sequence length="62" mass="7008">MSSFIPKNYQKEAITIRIPAELLGQIDQLALEFQISRSALINQCLTYAIDNLPADLEKSNQK</sequence>
<evidence type="ECO:0000313" key="2">
    <source>
        <dbReference type="EMBL" id="MBC8533443.1"/>
    </source>
</evidence>
<dbReference type="InterPro" id="IPR010985">
    <property type="entry name" value="Ribbon_hlx_hlx"/>
</dbReference>
<dbReference type="Gene3D" id="1.10.1220.10">
    <property type="entry name" value="Met repressor-like"/>
    <property type="match status" value="1"/>
</dbReference>
<dbReference type="AlphaFoldDB" id="A0A926D8M8"/>
<dbReference type="Pfam" id="PF01402">
    <property type="entry name" value="RHH_1"/>
    <property type="match status" value="1"/>
</dbReference>
<organism evidence="2 3">
    <name type="scientific">Yeguia hominis</name>
    <dbReference type="NCBI Taxonomy" id="2763662"/>
    <lineage>
        <taxon>Bacteria</taxon>
        <taxon>Bacillati</taxon>
        <taxon>Bacillota</taxon>
        <taxon>Clostridia</taxon>
        <taxon>Eubacteriales</taxon>
        <taxon>Yeguiaceae</taxon>
        <taxon>Yeguia</taxon>
    </lineage>
</organism>
<accession>A0A926D8M8</accession>
<proteinExistence type="predicted"/>
<keyword evidence="3" id="KW-1185">Reference proteome</keyword>
<dbReference type="EMBL" id="JACRSN010000006">
    <property type="protein sequence ID" value="MBC8533443.1"/>
    <property type="molecule type" value="Genomic_DNA"/>
</dbReference>
<dbReference type="GO" id="GO:0006355">
    <property type="term" value="P:regulation of DNA-templated transcription"/>
    <property type="evidence" value="ECO:0007669"/>
    <property type="project" value="InterPro"/>
</dbReference>
<feature type="domain" description="Ribbon-helix-helix protein CopG" evidence="1">
    <location>
        <begin position="13"/>
        <end position="47"/>
    </location>
</feature>
<dbReference type="InterPro" id="IPR013321">
    <property type="entry name" value="Arc_rbn_hlx_hlx"/>
</dbReference>
<dbReference type="Proteomes" id="UP000651482">
    <property type="component" value="Unassembled WGS sequence"/>
</dbReference>
<dbReference type="RefSeq" id="WP_249318824.1">
    <property type="nucleotide sequence ID" value="NZ_JACRSN010000006.1"/>
</dbReference>
<reference evidence="2" key="1">
    <citation type="submission" date="2020-08" db="EMBL/GenBank/DDBJ databases">
        <title>Genome public.</title>
        <authorList>
            <person name="Liu C."/>
            <person name="Sun Q."/>
        </authorList>
    </citation>
    <scope>NUCLEOTIDE SEQUENCE</scope>
    <source>
        <strain evidence="2">NSJ-40</strain>
    </source>
</reference>
<comment type="caution">
    <text evidence="2">The sequence shown here is derived from an EMBL/GenBank/DDBJ whole genome shotgun (WGS) entry which is preliminary data.</text>
</comment>
<protein>
    <submittedName>
        <fullName evidence="2">CopG family transcriptional regulator</fullName>
    </submittedName>
</protein>
<evidence type="ECO:0000259" key="1">
    <source>
        <dbReference type="Pfam" id="PF01402"/>
    </source>
</evidence>
<dbReference type="InterPro" id="IPR002145">
    <property type="entry name" value="CopG"/>
</dbReference>